<organism evidence="1 2">
    <name type="scientific">Bacillus cereus</name>
    <dbReference type="NCBI Taxonomy" id="1396"/>
    <lineage>
        <taxon>Bacteria</taxon>
        <taxon>Bacillati</taxon>
        <taxon>Bacillota</taxon>
        <taxon>Bacilli</taxon>
        <taxon>Bacillales</taxon>
        <taxon>Bacillaceae</taxon>
        <taxon>Bacillus</taxon>
        <taxon>Bacillus cereus group</taxon>
    </lineage>
</organism>
<gene>
    <name evidence="1" type="ORF">CN491_02245</name>
</gene>
<dbReference type="AlphaFoldDB" id="A0A2A8LW82"/>
<dbReference type="Proteomes" id="UP000220900">
    <property type="component" value="Unassembled WGS sequence"/>
</dbReference>
<proteinExistence type="predicted"/>
<evidence type="ECO:0000313" key="2">
    <source>
        <dbReference type="Proteomes" id="UP000220900"/>
    </source>
</evidence>
<sequence length="63" mass="7689">MKKKSPIYVGLFFTLIKKGKHRTFLQTFMHSYSFVIFSSLCKSVHRLTFCYFQKFLYLQLWKP</sequence>
<evidence type="ECO:0000313" key="1">
    <source>
        <dbReference type="EMBL" id="PES99688.1"/>
    </source>
</evidence>
<accession>A0A2A8LW82</accession>
<reference evidence="1 2" key="1">
    <citation type="submission" date="2017-09" db="EMBL/GenBank/DDBJ databases">
        <title>Large-scale bioinformatics analysis of Bacillus genomes uncovers conserved roles of natural products in bacterial physiology.</title>
        <authorList>
            <consortium name="Agbiome Team Llc"/>
            <person name="Bleich R.M."/>
            <person name="Grubbs K.J."/>
            <person name="Santa Maria K.C."/>
            <person name="Allen S.E."/>
            <person name="Farag S."/>
            <person name="Shank E.A."/>
            <person name="Bowers A."/>
        </authorList>
    </citation>
    <scope>NUCLEOTIDE SEQUENCE [LARGE SCALE GENOMIC DNA]</scope>
    <source>
        <strain evidence="1 2">AFS002368</strain>
    </source>
</reference>
<protein>
    <submittedName>
        <fullName evidence="1">Uncharacterized protein</fullName>
    </submittedName>
</protein>
<dbReference type="EMBL" id="NTZF01000002">
    <property type="protein sequence ID" value="PES99688.1"/>
    <property type="molecule type" value="Genomic_DNA"/>
</dbReference>
<comment type="caution">
    <text evidence="1">The sequence shown here is derived from an EMBL/GenBank/DDBJ whole genome shotgun (WGS) entry which is preliminary data.</text>
</comment>
<name>A0A2A8LW82_BACCE</name>